<sequence>MRNGWLKKLQRLSPIEKILSYLDSANPTSENSRDLTNVSYPQWQHRFLIARLNLTLWLAFFFFLSRSILSLIFFILDKYPPLEEWEIARILVHLTLLGCIFLLRSSWGSRHLGLIFLCFSWSVTMIEQISDTVTRNVNPEFFVWMLTFFSQATLIPVRWFLHLISQITVLGYYFGVNQILGLDIAPLDWNFMKMHLGIFWVCLICDISVYLYESLHKTEFNTRLQLETAYQELNSTEAKYRNIFENSVEGIFQSTPDGHYLYGNPTLAEIFGYDSPEDMMAKVTDIGKQIYVNSNSRDEFIDLISRDGSVLKFEYQAYRADGSIIWVSENARAVRDPEGNLIAYEGDIENITERKWAETEIKKALEIEKELNQLKSQFISMASHEFRTPLTTILASAEALEYYSHKWNEEKKLTYLRRIQATAQYMTGLLNDILVIGKKESGNFEFNPAPLDLENFCRGLIEDIKLSIGSQYSLHFVLQEAKQLTTKDSGKDGINLSILNFIQSDSIQQEQKQNDAIYNAPPESQNESRAQIFELVFIDEKLLRHILSNLLWNAVKYSTQGSHIFLKLSYLNNYAIFQIQDEGMGIPAAEQKYLFDSFYRAQNAINISGTGLGLTIVKNCVDLHRGQIFVESEVGVGTTFTVILPLNLEKENINEKNSSD</sequence>
<evidence type="ECO:0000256" key="3">
    <source>
        <dbReference type="ARBA" id="ARBA00022553"/>
    </source>
</evidence>
<dbReference type="SMART" id="SM00388">
    <property type="entry name" value="HisKA"/>
    <property type="match status" value="1"/>
</dbReference>
<dbReference type="Gene3D" id="1.10.287.130">
    <property type="match status" value="1"/>
</dbReference>
<feature type="transmembrane region" description="Helical" evidence="7">
    <location>
        <begin position="54"/>
        <end position="75"/>
    </location>
</feature>
<dbReference type="InterPro" id="IPR004358">
    <property type="entry name" value="Sig_transdc_His_kin-like_C"/>
</dbReference>
<evidence type="ECO:0000259" key="8">
    <source>
        <dbReference type="PROSITE" id="PS50109"/>
    </source>
</evidence>
<dbReference type="EC" id="2.7.13.3" evidence="2"/>
<organism evidence="11 12">
    <name type="scientific">Okeania hirsuta</name>
    <dbReference type="NCBI Taxonomy" id="1458930"/>
    <lineage>
        <taxon>Bacteria</taxon>
        <taxon>Bacillati</taxon>
        <taxon>Cyanobacteriota</taxon>
        <taxon>Cyanophyceae</taxon>
        <taxon>Oscillatoriophycideae</taxon>
        <taxon>Oscillatoriales</taxon>
        <taxon>Microcoleaceae</taxon>
        <taxon>Okeania</taxon>
    </lineage>
</organism>
<comment type="catalytic activity">
    <reaction evidence="1">
        <text>ATP + protein L-histidine = ADP + protein N-phospho-L-histidine.</text>
        <dbReference type="EC" id="2.7.13.3"/>
    </reaction>
</comment>
<dbReference type="SUPFAM" id="SSF47384">
    <property type="entry name" value="Homodimeric domain of signal transducing histidine kinase"/>
    <property type="match status" value="1"/>
</dbReference>
<evidence type="ECO:0000256" key="5">
    <source>
        <dbReference type="ARBA" id="ARBA00022777"/>
    </source>
</evidence>
<comment type="caution">
    <text evidence="11">The sequence shown here is derived from an EMBL/GenBank/DDBJ whole genome shotgun (WGS) entry which is preliminary data.</text>
</comment>
<evidence type="ECO:0000259" key="9">
    <source>
        <dbReference type="PROSITE" id="PS50112"/>
    </source>
</evidence>
<evidence type="ECO:0000256" key="2">
    <source>
        <dbReference type="ARBA" id="ARBA00012438"/>
    </source>
</evidence>
<dbReference type="CDD" id="cd00082">
    <property type="entry name" value="HisKA"/>
    <property type="match status" value="1"/>
</dbReference>
<keyword evidence="7" id="KW-0472">Membrane</keyword>
<dbReference type="AlphaFoldDB" id="A0A3N6PBP2"/>
<dbReference type="FunFam" id="3.30.565.10:FF:000006">
    <property type="entry name" value="Sensor histidine kinase WalK"/>
    <property type="match status" value="1"/>
</dbReference>
<dbReference type="InterPro" id="IPR000014">
    <property type="entry name" value="PAS"/>
</dbReference>
<dbReference type="InterPro" id="IPR000700">
    <property type="entry name" value="PAS-assoc_C"/>
</dbReference>
<dbReference type="RefSeq" id="WP_124144975.1">
    <property type="nucleotide sequence ID" value="NZ_CAWOLW010000490.1"/>
</dbReference>
<evidence type="ECO:0000256" key="1">
    <source>
        <dbReference type="ARBA" id="ARBA00000085"/>
    </source>
</evidence>
<evidence type="ECO:0000259" key="10">
    <source>
        <dbReference type="PROSITE" id="PS50113"/>
    </source>
</evidence>
<keyword evidence="7" id="KW-0812">Transmembrane</keyword>
<dbReference type="InterPro" id="IPR036890">
    <property type="entry name" value="HATPase_C_sf"/>
</dbReference>
<dbReference type="Pfam" id="PF13426">
    <property type="entry name" value="PAS_9"/>
    <property type="match status" value="1"/>
</dbReference>
<proteinExistence type="predicted"/>
<dbReference type="OrthoDB" id="8477705at2"/>
<feature type="domain" description="PAS" evidence="9">
    <location>
        <begin position="236"/>
        <end position="277"/>
    </location>
</feature>
<dbReference type="PANTHER" id="PTHR43711">
    <property type="entry name" value="TWO-COMPONENT HISTIDINE KINASE"/>
    <property type="match status" value="1"/>
</dbReference>
<evidence type="ECO:0000256" key="7">
    <source>
        <dbReference type="SAM" id="Phobius"/>
    </source>
</evidence>
<evidence type="ECO:0000313" key="11">
    <source>
        <dbReference type="EMBL" id="RQH44236.1"/>
    </source>
</evidence>
<dbReference type="Pfam" id="PF02518">
    <property type="entry name" value="HATPase_c"/>
    <property type="match status" value="1"/>
</dbReference>
<feature type="transmembrane region" description="Helical" evidence="7">
    <location>
        <begin position="194"/>
        <end position="212"/>
    </location>
</feature>
<feature type="domain" description="PAC" evidence="10">
    <location>
        <begin position="311"/>
        <end position="363"/>
    </location>
</feature>
<name>A0A3N6PBP2_9CYAN</name>
<reference evidence="11 12" key="1">
    <citation type="journal article" date="2018" name="ACS Chem. Biol.">
        <title>Ketoreductase domain dysfunction expands chemodiversity: malyngamide biosynthesis in the cyanobacterium Okeania hirsuta.</title>
        <authorList>
            <person name="Moss N.A."/>
            <person name="Leao T."/>
            <person name="Rankin M."/>
            <person name="McCullough T.M."/>
            <person name="Qu P."/>
            <person name="Korobeynikov A."/>
            <person name="Smith J.L."/>
            <person name="Gerwick L."/>
            <person name="Gerwick W.H."/>
        </authorList>
    </citation>
    <scope>NUCLEOTIDE SEQUENCE [LARGE SCALE GENOMIC DNA]</scope>
    <source>
        <strain evidence="11 12">PAB10Feb10-1</strain>
    </source>
</reference>
<dbReference type="PROSITE" id="PS50112">
    <property type="entry name" value="PAS"/>
    <property type="match status" value="1"/>
</dbReference>
<dbReference type="CDD" id="cd00075">
    <property type="entry name" value="HATPase"/>
    <property type="match status" value="1"/>
</dbReference>
<dbReference type="SMART" id="SM00086">
    <property type="entry name" value="PAC"/>
    <property type="match status" value="1"/>
</dbReference>
<keyword evidence="12" id="KW-1185">Reference proteome</keyword>
<keyword evidence="3" id="KW-0597">Phosphoprotein</keyword>
<feature type="transmembrane region" description="Helical" evidence="7">
    <location>
        <begin position="111"/>
        <end position="129"/>
    </location>
</feature>
<accession>A0A3N6PBP2</accession>
<dbReference type="InterPro" id="IPR050736">
    <property type="entry name" value="Sensor_HK_Regulatory"/>
</dbReference>
<dbReference type="PROSITE" id="PS50109">
    <property type="entry name" value="HIS_KIN"/>
    <property type="match status" value="1"/>
</dbReference>
<evidence type="ECO:0000256" key="4">
    <source>
        <dbReference type="ARBA" id="ARBA00022679"/>
    </source>
</evidence>
<evidence type="ECO:0000313" key="12">
    <source>
        <dbReference type="Proteomes" id="UP000269154"/>
    </source>
</evidence>
<dbReference type="Proteomes" id="UP000269154">
    <property type="component" value="Unassembled WGS sequence"/>
</dbReference>
<dbReference type="InterPro" id="IPR036097">
    <property type="entry name" value="HisK_dim/P_sf"/>
</dbReference>
<dbReference type="CDD" id="cd00130">
    <property type="entry name" value="PAS"/>
    <property type="match status" value="1"/>
</dbReference>
<keyword evidence="5 11" id="KW-0418">Kinase</keyword>
<dbReference type="GO" id="GO:0000155">
    <property type="term" value="F:phosphorelay sensor kinase activity"/>
    <property type="evidence" value="ECO:0007669"/>
    <property type="project" value="InterPro"/>
</dbReference>
<dbReference type="Gene3D" id="3.30.565.10">
    <property type="entry name" value="Histidine kinase-like ATPase, C-terminal domain"/>
    <property type="match status" value="1"/>
</dbReference>
<feature type="domain" description="Histidine kinase" evidence="8">
    <location>
        <begin position="381"/>
        <end position="648"/>
    </location>
</feature>
<dbReference type="InterPro" id="IPR003661">
    <property type="entry name" value="HisK_dim/P_dom"/>
</dbReference>
<evidence type="ECO:0000256" key="6">
    <source>
        <dbReference type="ARBA" id="ARBA00023012"/>
    </source>
</evidence>
<dbReference type="InterPro" id="IPR001610">
    <property type="entry name" value="PAC"/>
</dbReference>
<dbReference type="Gene3D" id="3.30.450.20">
    <property type="entry name" value="PAS domain"/>
    <property type="match status" value="1"/>
</dbReference>
<dbReference type="InterPro" id="IPR005467">
    <property type="entry name" value="His_kinase_dom"/>
</dbReference>
<gene>
    <name evidence="11" type="ORF">D5R40_11780</name>
</gene>
<dbReference type="NCBIfam" id="TIGR00229">
    <property type="entry name" value="sensory_box"/>
    <property type="match status" value="1"/>
</dbReference>
<feature type="transmembrane region" description="Helical" evidence="7">
    <location>
        <begin position="87"/>
        <end position="104"/>
    </location>
</feature>
<dbReference type="Pfam" id="PF00512">
    <property type="entry name" value="HisKA"/>
    <property type="match status" value="1"/>
</dbReference>
<keyword evidence="6" id="KW-0902">Two-component regulatory system</keyword>
<keyword evidence="4" id="KW-0808">Transferase</keyword>
<dbReference type="SUPFAM" id="SSF55785">
    <property type="entry name" value="PYP-like sensor domain (PAS domain)"/>
    <property type="match status" value="1"/>
</dbReference>
<dbReference type="SMART" id="SM00387">
    <property type="entry name" value="HATPase_c"/>
    <property type="match status" value="1"/>
</dbReference>
<dbReference type="PROSITE" id="PS50113">
    <property type="entry name" value="PAC"/>
    <property type="match status" value="1"/>
</dbReference>
<dbReference type="SUPFAM" id="SSF55874">
    <property type="entry name" value="ATPase domain of HSP90 chaperone/DNA topoisomerase II/histidine kinase"/>
    <property type="match status" value="1"/>
</dbReference>
<protein>
    <recommendedName>
        <fullName evidence="2">histidine kinase</fullName>
        <ecNumber evidence="2">2.7.13.3</ecNumber>
    </recommendedName>
</protein>
<dbReference type="InterPro" id="IPR035965">
    <property type="entry name" value="PAS-like_dom_sf"/>
</dbReference>
<dbReference type="PRINTS" id="PR00344">
    <property type="entry name" value="BCTRLSENSOR"/>
</dbReference>
<dbReference type="EMBL" id="RCBY01000054">
    <property type="protein sequence ID" value="RQH44236.1"/>
    <property type="molecule type" value="Genomic_DNA"/>
</dbReference>
<dbReference type="PANTHER" id="PTHR43711:SF26">
    <property type="entry name" value="SENSOR HISTIDINE KINASE RCSC"/>
    <property type="match status" value="1"/>
</dbReference>
<keyword evidence="7" id="KW-1133">Transmembrane helix</keyword>
<dbReference type="InterPro" id="IPR003594">
    <property type="entry name" value="HATPase_dom"/>
</dbReference>